<accession>A0A9J6CXY0</accession>
<reference evidence="4" key="2">
    <citation type="submission" date="2021-09" db="EMBL/GenBank/DDBJ databases">
        <authorList>
            <person name="Jia N."/>
            <person name="Wang J."/>
            <person name="Shi W."/>
            <person name="Du L."/>
            <person name="Sun Y."/>
            <person name="Zhan W."/>
            <person name="Jiang J."/>
            <person name="Wang Q."/>
            <person name="Zhang B."/>
            <person name="Ji P."/>
            <person name="Sakyi L.B."/>
            <person name="Cui X."/>
            <person name="Yuan T."/>
            <person name="Jiang B."/>
            <person name="Yang W."/>
            <person name="Lam T.T.-Y."/>
            <person name="Chang Q."/>
            <person name="Ding S."/>
            <person name="Wang X."/>
            <person name="Zhu J."/>
            <person name="Ruan X."/>
            <person name="Zhao L."/>
            <person name="Wei J."/>
            <person name="Que T."/>
            <person name="Du C."/>
            <person name="Cheng J."/>
            <person name="Dai P."/>
            <person name="Han X."/>
            <person name="Huang E."/>
            <person name="Gao Y."/>
            <person name="Liu J."/>
            <person name="Shao H."/>
            <person name="Ye R."/>
            <person name="Li L."/>
            <person name="Wei W."/>
            <person name="Wang X."/>
            <person name="Wang C."/>
            <person name="Huo Q."/>
            <person name="Li W."/>
            <person name="Guo W."/>
            <person name="Chen H."/>
            <person name="Chen S."/>
            <person name="Zhou L."/>
            <person name="Zhou L."/>
            <person name="Ni X."/>
            <person name="Tian J."/>
            <person name="Zhou Y."/>
            <person name="Sheng Y."/>
            <person name="Liu T."/>
            <person name="Pan Y."/>
            <person name="Xia L."/>
            <person name="Li J."/>
            <person name="Zhao F."/>
            <person name="Cao W."/>
        </authorList>
    </citation>
    <scope>NUCLEOTIDE SEQUENCE</scope>
    <source>
        <strain evidence="4">Rmic-2018</strain>
        <tissue evidence="4">Larvae</tissue>
    </source>
</reference>
<feature type="compositionally biased region" description="Polar residues" evidence="2">
    <location>
        <begin position="356"/>
        <end position="372"/>
    </location>
</feature>
<protein>
    <recommendedName>
        <fullName evidence="3">PDZ domain-containing protein</fullName>
    </recommendedName>
</protein>
<dbReference type="SMART" id="SM00228">
    <property type="entry name" value="PDZ"/>
    <property type="match status" value="1"/>
</dbReference>
<evidence type="ECO:0000256" key="1">
    <source>
        <dbReference type="ARBA" id="ARBA00022737"/>
    </source>
</evidence>
<dbReference type="SUPFAM" id="SSF50156">
    <property type="entry name" value="PDZ domain-like"/>
    <property type="match status" value="1"/>
</dbReference>
<dbReference type="AlphaFoldDB" id="A0A9J6CXY0"/>
<dbReference type="Gene3D" id="2.30.42.10">
    <property type="match status" value="1"/>
</dbReference>
<evidence type="ECO:0000256" key="2">
    <source>
        <dbReference type="SAM" id="MobiDB-lite"/>
    </source>
</evidence>
<dbReference type="PROSITE" id="PS50106">
    <property type="entry name" value="PDZ"/>
    <property type="match status" value="1"/>
</dbReference>
<dbReference type="EMBL" id="JABSTU010004899">
    <property type="protein sequence ID" value="KAH7952611.1"/>
    <property type="molecule type" value="Genomic_DNA"/>
</dbReference>
<dbReference type="Pfam" id="PF00595">
    <property type="entry name" value="PDZ"/>
    <property type="match status" value="1"/>
</dbReference>
<evidence type="ECO:0000313" key="4">
    <source>
        <dbReference type="EMBL" id="KAH7952611.1"/>
    </source>
</evidence>
<feature type="compositionally biased region" description="Basic and acidic residues" evidence="2">
    <location>
        <begin position="492"/>
        <end position="505"/>
    </location>
</feature>
<reference evidence="4" key="1">
    <citation type="journal article" date="2020" name="Cell">
        <title>Large-Scale Comparative Analyses of Tick Genomes Elucidate Their Genetic Diversity and Vector Capacities.</title>
        <authorList>
            <consortium name="Tick Genome and Microbiome Consortium (TIGMIC)"/>
            <person name="Jia N."/>
            <person name="Wang J."/>
            <person name="Shi W."/>
            <person name="Du L."/>
            <person name="Sun Y."/>
            <person name="Zhan W."/>
            <person name="Jiang J.F."/>
            <person name="Wang Q."/>
            <person name="Zhang B."/>
            <person name="Ji P."/>
            <person name="Bell-Sakyi L."/>
            <person name="Cui X.M."/>
            <person name="Yuan T.T."/>
            <person name="Jiang B.G."/>
            <person name="Yang W.F."/>
            <person name="Lam T.T."/>
            <person name="Chang Q.C."/>
            <person name="Ding S.J."/>
            <person name="Wang X.J."/>
            <person name="Zhu J.G."/>
            <person name="Ruan X.D."/>
            <person name="Zhao L."/>
            <person name="Wei J.T."/>
            <person name="Ye R.Z."/>
            <person name="Que T.C."/>
            <person name="Du C.H."/>
            <person name="Zhou Y.H."/>
            <person name="Cheng J.X."/>
            <person name="Dai P.F."/>
            <person name="Guo W.B."/>
            <person name="Han X.H."/>
            <person name="Huang E.J."/>
            <person name="Li L.F."/>
            <person name="Wei W."/>
            <person name="Gao Y.C."/>
            <person name="Liu J.Z."/>
            <person name="Shao H.Z."/>
            <person name="Wang X."/>
            <person name="Wang C.C."/>
            <person name="Yang T.C."/>
            <person name="Huo Q.B."/>
            <person name="Li W."/>
            <person name="Chen H.Y."/>
            <person name="Chen S.E."/>
            <person name="Zhou L.G."/>
            <person name="Ni X.B."/>
            <person name="Tian J.H."/>
            <person name="Sheng Y."/>
            <person name="Liu T."/>
            <person name="Pan Y.S."/>
            <person name="Xia L.Y."/>
            <person name="Li J."/>
            <person name="Zhao F."/>
            <person name="Cao W.C."/>
        </authorList>
    </citation>
    <scope>NUCLEOTIDE SEQUENCE</scope>
    <source>
        <strain evidence="4">Rmic-2018</strain>
    </source>
</reference>
<feature type="compositionally biased region" description="Basic and acidic residues" evidence="2">
    <location>
        <begin position="55"/>
        <end position="76"/>
    </location>
</feature>
<proteinExistence type="predicted"/>
<dbReference type="InterPro" id="IPR051067">
    <property type="entry name" value="NHER"/>
</dbReference>
<sequence length="565" mass="61557">MIQHVRRRFRREKVALVLGAPRRRRARAAAALRALRYAVYMSHHQSDTYDDDQDTERGIRYSGSQKDDGGKADPAKKGPSSTVKKTASSSSVTAAAPVRLCKLVRRPDFDGYGFGILVDEKSKLATVTTVEKGGPAEAGGLHAKDCIVQVNGESVIGYSQRDVVDRIKSSTKEVRLLVTNKETVATYKEHGMSFSSDAPGIFRPSSATSIPVKGKTTKEKSSKPPSPMRSRRGSLVIPIEEPSGSDSSDEFILYGKEAKAKKVPRPPVKNAKPLASLGPAATMSEPEQSLLQKHKQARTAAEQNTDQGRGSASQTSNARRGNIEAPEIPLNQPSTTTGRRSGNTSRHQVRWLSVRSPESTIGSPPISNSPQGNDYEAYLDGYMADAEDPFAWPSESYYPVAPTPFSASYGAHPTFPSQYEVPPYDPYNVLAAYHPLDFYWPQMAPYQGALMPVMSGPFYGYTSTYAPGYSDFFALYPGYASSEPLHQASPSSDRRERQRVVREQQQRPGSAASTSSLQASSSKSTKSVASRPSVKSKDNDNKAESSTLGEKQGEKKTDKNTAKKP</sequence>
<feature type="compositionally biased region" description="Low complexity" evidence="2">
    <location>
        <begin position="77"/>
        <end position="89"/>
    </location>
</feature>
<evidence type="ECO:0000313" key="5">
    <source>
        <dbReference type="Proteomes" id="UP000821866"/>
    </source>
</evidence>
<dbReference type="GO" id="GO:0016324">
    <property type="term" value="C:apical plasma membrane"/>
    <property type="evidence" value="ECO:0007669"/>
    <property type="project" value="TreeGrafter"/>
</dbReference>
<feature type="compositionally biased region" description="Low complexity" evidence="2">
    <location>
        <begin position="506"/>
        <end position="530"/>
    </location>
</feature>
<feature type="domain" description="PDZ" evidence="3">
    <location>
        <begin position="97"/>
        <end position="182"/>
    </location>
</feature>
<gene>
    <name evidence="4" type="ORF">HPB51_028231</name>
</gene>
<dbReference type="InterPro" id="IPR001478">
    <property type="entry name" value="PDZ"/>
</dbReference>
<evidence type="ECO:0000259" key="3">
    <source>
        <dbReference type="PROSITE" id="PS50106"/>
    </source>
</evidence>
<dbReference type="InterPro" id="IPR036034">
    <property type="entry name" value="PDZ_sf"/>
</dbReference>
<feature type="compositionally biased region" description="Basic and acidic residues" evidence="2">
    <location>
        <begin position="551"/>
        <end position="565"/>
    </location>
</feature>
<dbReference type="GO" id="GO:0043495">
    <property type="term" value="F:protein-membrane adaptor activity"/>
    <property type="evidence" value="ECO:0007669"/>
    <property type="project" value="TreeGrafter"/>
</dbReference>
<dbReference type="Proteomes" id="UP000821866">
    <property type="component" value="Unassembled WGS sequence"/>
</dbReference>
<keyword evidence="1" id="KW-0677">Repeat</keyword>
<feature type="region of interest" description="Disordered" evidence="2">
    <location>
        <begin position="484"/>
        <end position="565"/>
    </location>
</feature>
<feature type="compositionally biased region" description="Polar residues" evidence="2">
    <location>
        <begin position="301"/>
        <end position="319"/>
    </location>
</feature>
<dbReference type="VEuPathDB" id="VectorBase:LOC119182287"/>
<feature type="region of interest" description="Disordered" evidence="2">
    <location>
        <begin position="45"/>
        <end position="89"/>
    </location>
</feature>
<dbReference type="GO" id="GO:0072659">
    <property type="term" value="P:protein localization to plasma membrane"/>
    <property type="evidence" value="ECO:0007669"/>
    <property type="project" value="TreeGrafter"/>
</dbReference>
<dbReference type="PANTHER" id="PTHR14191:SF28">
    <property type="entry name" value="GH04176P-RELATED"/>
    <property type="match status" value="1"/>
</dbReference>
<dbReference type="CDD" id="cd06768">
    <property type="entry name" value="PDZ_NHERF-like"/>
    <property type="match status" value="1"/>
</dbReference>
<name>A0A9J6CXY0_RHIMP</name>
<organism evidence="4 5">
    <name type="scientific">Rhipicephalus microplus</name>
    <name type="common">Cattle tick</name>
    <name type="synonym">Boophilus microplus</name>
    <dbReference type="NCBI Taxonomy" id="6941"/>
    <lineage>
        <taxon>Eukaryota</taxon>
        <taxon>Metazoa</taxon>
        <taxon>Ecdysozoa</taxon>
        <taxon>Arthropoda</taxon>
        <taxon>Chelicerata</taxon>
        <taxon>Arachnida</taxon>
        <taxon>Acari</taxon>
        <taxon>Parasitiformes</taxon>
        <taxon>Ixodida</taxon>
        <taxon>Ixodoidea</taxon>
        <taxon>Ixodidae</taxon>
        <taxon>Rhipicephalinae</taxon>
        <taxon>Rhipicephalus</taxon>
        <taxon>Boophilus</taxon>
    </lineage>
</organism>
<feature type="region of interest" description="Disordered" evidence="2">
    <location>
        <begin position="195"/>
        <end position="372"/>
    </location>
</feature>
<dbReference type="PANTHER" id="PTHR14191">
    <property type="entry name" value="PDZ DOMAIN CONTAINING PROTEIN"/>
    <property type="match status" value="1"/>
</dbReference>
<comment type="caution">
    <text evidence="4">The sequence shown here is derived from an EMBL/GenBank/DDBJ whole genome shotgun (WGS) entry which is preliminary data.</text>
</comment>
<keyword evidence="5" id="KW-1185">Reference proteome</keyword>
<feature type="compositionally biased region" description="Low complexity" evidence="2">
    <location>
        <begin position="334"/>
        <end position="346"/>
    </location>
</feature>